<feature type="transmembrane region" description="Helical" evidence="1">
    <location>
        <begin position="12"/>
        <end position="30"/>
    </location>
</feature>
<evidence type="ECO:0000313" key="2">
    <source>
        <dbReference type="EMBL" id="GLL09300.1"/>
    </source>
</evidence>
<comment type="caution">
    <text evidence="2">The sequence shown here is derived from an EMBL/GenBank/DDBJ whole genome shotgun (WGS) entry which is preliminary data.</text>
</comment>
<organism evidence="2 3">
    <name type="scientific">Pseudonocardia halophobica</name>
    <dbReference type="NCBI Taxonomy" id="29401"/>
    <lineage>
        <taxon>Bacteria</taxon>
        <taxon>Bacillati</taxon>
        <taxon>Actinomycetota</taxon>
        <taxon>Actinomycetes</taxon>
        <taxon>Pseudonocardiales</taxon>
        <taxon>Pseudonocardiaceae</taxon>
        <taxon>Pseudonocardia</taxon>
    </lineage>
</organism>
<name>A0A9W6KY22_9PSEU</name>
<feature type="transmembrane region" description="Helical" evidence="1">
    <location>
        <begin position="36"/>
        <end position="53"/>
    </location>
</feature>
<dbReference type="AlphaFoldDB" id="A0A9W6KY22"/>
<reference evidence="2" key="2">
    <citation type="submission" date="2023-01" db="EMBL/GenBank/DDBJ databases">
        <authorList>
            <person name="Sun Q."/>
            <person name="Evtushenko L."/>
        </authorList>
    </citation>
    <scope>NUCLEOTIDE SEQUENCE</scope>
    <source>
        <strain evidence="2">VKM Ac-1069</strain>
    </source>
</reference>
<keyword evidence="3" id="KW-1185">Reference proteome</keyword>
<dbReference type="Proteomes" id="UP001143463">
    <property type="component" value="Unassembled WGS sequence"/>
</dbReference>
<keyword evidence="1" id="KW-1133">Transmembrane helix</keyword>
<sequence>MLSHHRWRTEHDLAQSIYGTVIGAAAIAIGSASADLGQIVLTVVVTVAVYWAAERYAELLAAAVHSAGRRAR</sequence>
<accession>A0A9W6KY22</accession>
<keyword evidence="1" id="KW-0472">Membrane</keyword>
<protein>
    <submittedName>
        <fullName evidence="2">Uncharacterized protein</fullName>
    </submittedName>
</protein>
<dbReference type="EMBL" id="BSFQ01000001">
    <property type="protein sequence ID" value="GLL09300.1"/>
    <property type="molecule type" value="Genomic_DNA"/>
</dbReference>
<evidence type="ECO:0000256" key="1">
    <source>
        <dbReference type="SAM" id="Phobius"/>
    </source>
</evidence>
<evidence type="ECO:0000313" key="3">
    <source>
        <dbReference type="Proteomes" id="UP001143463"/>
    </source>
</evidence>
<keyword evidence="1" id="KW-0812">Transmembrane</keyword>
<gene>
    <name evidence="2" type="ORF">GCM10017577_04400</name>
</gene>
<proteinExistence type="predicted"/>
<reference evidence="2" key="1">
    <citation type="journal article" date="2014" name="Int. J. Syst. Evol. Microbiol.">
        <title>Complete genome sequence of Corynebacterium casei LMG S-19264T (=DSM 44701T), isolated from a smear-ripened cheese.</title>
        <authorList>
            <consortium name="US DOE Joint Genome Institute (JGI-PGF)"/>
            <person name="Walter F."/>
            <person name="Albersmeier A."/>
            <person name="Kalinowski J."/>
            <person name="Ruckert C."/>
        </authorList>
    </citation>
    <scope>NUCLEOTIDE SEQUENCE</scope>
    <source>
        <strain evidence="2">VKM Ac-1069</strain>
    </source>
</reference>